<comment type="caution">
    <text evidence="2">The sequence shown here is derived from an EMBL/GenBank/DDBJ whole genome shotgun (WGS) entry which is preliminary data.</text>
</comment>
<dbReference type="EMBL" id="JBHUIW010000013">
    <property type="protein sequence ID" value="MFD2182972.1"/>
    <property type="molecule type" value="Genomic_DNA"/>
</dbReference>
<proteinExistence type="predicted"/>
<feature type="region of interest" description="Disordered" evidence="1">
    <location>
        <begin position="120"/>
        <end position="154"/>
    </location>
</feature>
<dbReference type="RefSeq" id="WP_378478144.1">
    <property type="nucleotide sequence ID" value="NZ_JBHUIW010000013.1"/>
</dbReference>
<evidence type="ECO:0000313" key="2">
    <source>
        <dbReference type="EMBL" id="MFD2182972.1"/>
    </source>
</evidence>
<name>A0ABW5ALH5_9BRAD</name>
<sequence>MLVLDGVLQATFGHSTFEDLDRKIQVVRESAHLLGHFRADRHEEDARPQGSPLAGRPALRWCDGVAPLDDCGRHRRPRLLLGGRRGVVAFRVVKFYQISIAPDRRAVIVGYADRDRITRDTTASRARDNRRWQPPRSRRTRWLAIDSRGEGSLP</sequence>
<reference evidence="3" key="1">
    <citation type="journal article" date="2019" name="Int. J. Syst. Evol. Microbiol.">
        <title>The Global Catalogue of Microorganisms (GCM) 10K type strain sequencing project: providing services to taxonomists for standard genome sequencing and annotation.</title>
        <authorList>
            <consortium name="The Broad Institute Genomics Platform"/>
            <consortium name="The Broad Institute Genome Sequencing Center for Infectious Disease"/>
            <person name="Wu L."/>
            <person name="Ma J."/>
        </authorList>
    </citation>
    <scope>NUCLEOTIDE SEQUENCE [LARGE SCALE GENOMIC DNA]</scope>
    <source>
        <strain evidence="3">CGMCC 1.6774</strain>
    </source>
</reference>
<keyword evidence="3" id="KW-1185">Reference proteome</keyword>
<organism evidence="2 3">
    <name type="scientific">Rhodoplanes azumiensis</name>
    <dbReference type="NCBI Taxonomy" id="1897628"/>
    <lineage>
        <taxon>Bacteria</taxon>
        <taxon>Pseudomonadati</taxon>
        <taxon>Pseudomonadota</taxon>
        <taxon>Alphaproteobacteria</taxon>
        <taxon>Hyphomicrobiales</taxon>
        <taxon>Nitrobacteraceae</taxon>
        <taxon>Rhodoplanes</taxon>
    </lineage>
</organism>
<evidence type="ECO:0000256" key="1">
    <source>
        <dbReference type="SAM" id="MobiDB-lite"/>
    </source>
</evidence>
<dbReference type="Proteomes" id="UP001597314">
    <property type="component" value="Unassembled WGS sequence"/>
</dbReference>
<accession>A0ABW5ALH5</accession>
<protein>
    <submittedName>
        <fullName evidence="2">Uncharacterized protein</fullName>
    </submittedName>
</protein>
<evidence type="ECO:0000313" key="3">
    <source>
        <dbReference type="Proteomes" id="UP001597314"/>
    </source>
</evidence>
<gene>
    <name evidence="2" type="ORF">ACFSOX_12480</name>
</gene>